<dbReference type="SUPFAM" id="SSF48350">
    <property type="entry name" value="GTPase activation domain, GAP"/>
    <property type="match status" value="1"/>
</dbReference>
<evidence type="ECO:0000256" key="3">
    <source>
        <dbReference type="SAM" id="MobiDB-lite"/>
    </source>
</evidence>
<dbReference type="InterPro" id="IPR001683">
    <property type="entry name" value="PX_dom"/>
</dbReference>
<dbReference type="GO" id="GO:0005737">
    <property type="term" value="C:cytoplasm"/>
    <property type="evidence" value="ECO:0007669"/>
    <property type="project" value="TreeGrafter"/>
</dbReference>
<evidence type="ECO:0000256" key="1">
    <source>
        <dbReference type="ARBA" id="ARBA00022468"/>
    </source>
</evidence>
<feature type="compositionally biased region" description="Polar residues" evidence="3">
    <location>
        <begin position="652"/>
        <end position="678"/>
    </location>
</feature>
<dbReference type="Gene3D" id="2.30.29.30">
    <property type="entry name" value="Pleckstrin-homology domain (PH domain)/Phosphotyrosine-binding domain (PTB)"/>
    <property type="match status" value="1"/>
</dbReference>
<keyword evidence="1" id="KW-0343">GTPase activation</keyword>
<dbReference type="PROSITE" id="PS50195">
    <property type="entry name" value="PX"/>
    <property type="match status" value="1"/>
</dbReference>
<feature type="compositionally biased region" description="Low complexity" evidence="3">
    <location>
        <begin position="279"/>
        <end position="295"/>
    </location>
</feature>
<feature type="compositionally biased region" description="Polar residues" evidence="3">
    <location>
        <begin position="133"/>
        <end position="159"/>
    </location>
</feature>
<dbReference type="EMBL" id="BQFW01000015">
    <property type="protein sequence ID" value="GJJ78496.1"/>
    <property type="molecule type" value="Genomic_DNA"/>
</dbReference>
<reference evidence="7" key="2">
    <citation type="journal article" date="2022" name="Microbiol. Resour. Announc.">
        <title>Whole-Genome Sequence of Entomortierella parvispora E1425, a Mucoromycotan Fungus Associated with Burkholderiaceae-Related Endosymbiotic Bacteria.</title>
        <authorList>
            <person name="Herlambang A."/>
            <person name="Guo Y."/>
            <person name="Takashima Y."/>
            <person name="Narisawa K."/>
            <person name="Ohta H."/>
            <person name="Nishizawa T."/>
        </authorList>
    </citation>
    <scope>NUCLEOTIDE SEQUENCE</scope>
    <source>
        <strain evidence="7">E1425</strain>
    </source>
</reference>
<feature type="compositionally biased region" description="Basic and acidic residues" evidence="3">
    <location>
        <begin position="118"/>
        <end position="132"/>
    </location>
</feature>
<protein>
    <submittedName>
        <fullName evidence="7">RalA-binding protein 1</fullName>
    </submittedName>
</protein>
<sequence length="1406" mass="153811">MSQSTRSDSSSQGHGHSHESAQAPLQDVDVALQQVTAERNSLRSQNDQLWKIIEKQRIIIQNLQKDLAKAVAERDLLRSHFSSESTSFRSDNFSSTNSIASDLMPAAKTSGYQQHVRHTSERKTSRDKDSPQQDRLNVSSTLEIDSQGAKVTSLSSAPSLYTPEEDKNLGNGQEVVHPGEKLATTGSLTLDRQNHAQTSLHLDPAESATNTPAPVRRDYAPAITDGNIDSQSEEQRPFQDTTNDPEQKSTLILNTSHQAVSFTSPTLAIENDLPPGQYRSSSSSSAATSPTNSRNVSGNLTYALSLPHMPHLPPRSPRRERRDIGDNMSPAVSDNEDEAAQTSSPSRVRGATKVTGDHHSAYSTNSLKQPLQSLPLESQGHDDEFIISATKVTGLYVNEAPSSADNAIGKATRKNISAQIPSISSVGLEWPKGSMELGLVSSSTAISSVATPASPIAAIIDQDAEKFRIYMDKLNNPNRRNVSAPIQAAGSKQDLASALGQAVAMENIQQQLEIQNQLLVQVQSHGGRGLKQTARNHNNISAPILLHESTSKHSMEHGDGSDQGALADAMENNNSQLSLPSDIRSRKRDSSLHLTDELPKILSRSALQQHNDEDASLTDFTMPVLPRRYDSQNLLEQSPDHDSTRPRRVASPTPSGNSSLVNALTSVQPSQSQSRSAPTYHQQAFSMFADNLEFVSVLVVGSNINANDRGKEQLTFFISIGQEVQNSPEGMCPHKESDELWRVEKQYTDFVNLDAKLRVTQSRNIINSLPKLPEKSLFNNHAPSKVDARKIALEQYLQQITSLRIKDTRDLCEFLSTNVVEREIAPLSRDARWKEGYLTKRGKNFGGWKTRYFMLRGPVLEYLDAKDGHHLGSISLTNAQIGRQQTQERSQENTKDGVIDPNSYRHAFLILEPKKGQSVIDAKKNPNNVIRHVLCAETDQERDQWVDALMLYVGKELGDSTGGTDRDRTRKKSSDDQKSISAPKDLTSKGSEKILYSQDSYDTQARSISSSVLNQPAGGRGGGLPQSPTIQSGPFDDRQSTERPSTEGQPAPTSKGCNNVSVTQQLPRNPTAQSSPQDDQSLEGLSGSPVLTSGDPAEKKQKSRMTFWPKKKEESPPAMPGTAPSASNAQNLPTSSPSQPPQDSSRLKYFLGKTSSSSGAGAGSSASNILPPSAPGSVSYPPLAPIRQIFGVPLEQAIEQARVLSGYQLPAVVYRCIEYLNAHRAKMEEGIYRLNGSSAVIKNLKERFNHEGDVQLLASEDYYDIHAVAGLLKLYLRDLPSSVLTRELHKDFLQVVELSSREDRVNELTRLVASLPEANYTILRALTAHLIEIVDNADVNKMTARNVGIVFSPTLGIPAGVFSLLMSDFNQIFHAGDGRIMPLENSDIHGHTIAQDANLDNTPQNE</sequence>
<feature type="region of interest" description="Disordered" evidence="3">
    <location>
        <begin position="635"/>
        <end position="678"/>
    </location>
</feature>
<keyword evidence="8" id="KW-1185">Reference proteome</keyword>
<dbReference type="SMART" id="SM00233">
    <property type="entry name" value="PH"/>
    <property type="match status" value="1"/>
</dbReference>
<accession>A0A9P3HKU8</accession>
<feature type="region of interest" description="Disordered" evidence="3">
    <location>
        <begin position="1"/>
        <end position="27"/>
    </location>
</feature>
<dbReference type="InterPro" id="IPR001849">
    <property type="entry name" value="PH_domain"/>
</dbReference>
<feature type="region of interest" description="Disordered" evidence="3">
    <location>
        <begin position="1012"/>
        <end position="1146"/>
    </location>
</feature>
<dbReference type="Pfam" id="PF00787">
    <property type="entry name" value="PX"/>
    <property type="match status" value="1"/>
</dbReference>
<feature type="region of interest" description="Disordered" evidence="3">
    <location>
        <begin position="268"/>
        <end position="368"/>
    </location>
</feature>
<dbReference type="GO" id="GO:0035091">
    <property type="term" value="F:phosphatidylinositol binding"/>
    <property type="evidence" value="ECO:0007669"/>
    <property type="project" value="InterPro"/>
</dbReference>
<evidence type="ECO:0000313" key="8">
    <source>
        <dbReference type="Proteomes" id="UP000827284"/>
    </source>
</evidence>
<dbReference type="InterPro" id="IPR008936">
    <property type="entry name" value="Rho_GTPase_activation_prot"/>
</dbReference>
<feature type="region of interest" description="Disordered" evidence="3">
    <location>
        <begin position="878"/>
        <end position="900"/>
    </location>
</feature>
<organism evidence="7 8">
    <name type="scientific">Entomortierella parvispora</name>
    <dbReference type="NCBI Taxonomy" id="205924"/>
    <lineage>
        <taxon>Eukaryota</taxon>
        <taxon>Fungi</taxon>
        <taxon>Fungi incertae sedis</taxon>
        <taxon>Mucoromycota</taxon>
        <taxon>Mortierellomycotina</taxon>
        <taxon>Mortierellomycetes</taxon>
        <taxon>Mortierellales</taxon>
        <taxon>Mortierellaceae</taxon>
        <taxon>Entomortierella</taxon>
    </lineage>
</organism>
<dbReference type="InterPro" id="IPR011993">
    <property type="entry name" value="PH-like_dom_sf"/>
</dbReference>
<feature type="domain" description="PH" evidence="4">
    <location>
        <begin position="831"/>
        <end position="954"/>
    </location>
</feature>
<dbReference type="InterPro" id="IPR000198">
    <property type="entry name" value="RhoGAP_dom"/>
</dbReference>
<feature type="compositionally biased region" description="Polar residues" evidence="3">
    <location>
        <begin position="878"/>
        <end position="888"/>
    </location>
</feature>
<feature type="compositionally biased region" description="Basic and acidic residues" evidence="3">
    <location>
        <begin position="964"/>
        <end position="978"/>
    </location>
</feature>
<dbReference type="GO" id="GO:0007165">
    <property type="term" value="P:signal transduction"/>
    <property type="evidence" value="ECO:0007669"/>
    <property type="project" value="InterPro"/>
</dbReference>
<feature type="compositionally biased region" description="Basic and acidic residues" evidence="3">
    <location>
        <begin position="889"/>
        <end position="898"/>
    </location>
</feature>
<feature type="region of interest" description="Disordered" evidence="3">
    <location>
        <begin position="197"/>
        <end position="246"/>
    </location>
</feature>
<dbReference type="SMART" id="SM00324">
    <property type="entry name" value="RhoGAP"/>
    <property type="match status" value="1"/>
</dbReference>
<dbReference type="Proteomes" id="UP000827284">
    <property type="component" value="Unassembled WGS sequence"/>
</dbReference>
<dbReference type="SUPFAM" id="SSF50729">
    <property type="entry name" value="PH domain-like"/>
    <property type="match status" value="1"/>
</dbReference>
<evidence type="ECO:0000259" key="6">
    <source>
        <dbReference type="PROSITE" id="PS50238"/>
    </source>
</evidence>
<feature type="compositionally biased region" description="Polar residues" evidence="3">
    <location>
        <begin position="1046"/>
        <end position="1079"/>
    </location>
</feature>
<feature type="region of interest" description="Disordered" evidence="3">
    <location>
        <begin position="956"/>
        <end position="993"/>
    </location>
</feature>
<feature type="compositionally biased region" description="Low complexity" evidence="3">
    <location>
        <begin position="1133"/>
        <end position="1144"/>
    </location>
</feature>
<name>A0A9P3HKU8_9FUNG</name>
<dbReference type="GO" id="GO:0005096">
    <property type="term" value="F:GTPase activator activity"/>
    <property type="evidence" value="ECO:0007669"/>
    <property type="project" value="UniProtKB-KW"/>
</dbReference>
<evidence type="ECO:0000259" key="4">
    <source>
        <dbReference type="PROSITE" id="PS50003"/>
    </source>
</evidence>
<feature type="domain" description="PX" evidence="5">
    <location>
        <begin position="694"/>
        <end position="831"/>
    </location>
</feature>
<dbReference type="Gene3D" id="1.10.555.10">
    <property type="entry name" value="Rho GTPase activation protein"/>
    <property type="match status" value="1"/>
</dbReference>
<dbReference type="CDD" id="cd06093">
    <property type="entry name" value="PX_domain"/>
    <property type="match status" value="1"/>
</dbReference>
<dbReference type="OrthoDB" id="185175at2759"/>
<dbReference type="PROSITE" id="PS50238">
    <property type="entry name" value="RHOGAP"/>
    <property type="match status" value="1"/>
</dbReference>
<feature type="coiled-coil region" evidence="2">
    <location>
        <begin position="53"/>
        <end position="80"/>
    </location>
</feature>
<dbReference type="PROSITE" id="PS50003">
    <property type="entry name" value="PH_DOMAIN"/>
    <property type="match status" value="1"/>
</dbReference>
<dbReference type="Pfam" id="PF00620">
    <property type="entry name" value="RhoGAP"/>
    <property type="match status" value="1"/>
</dbReference>
<evidence type="ECO:0000313" key="7">
    <source>
        <dbReference type="EMBL" id="GJJ78496.1"/>
    </source>
</evidence>
<keyword evidence="2" id="KW-0175">Coiled coil</keyword>
<feature type="compositionally biased region" description="Basic and acidic residues" evidence="3">
    <location>
        <begin position="1035"/>
        <end position="1045"/>
    </location>
</feature>
<evidence type="ECO:0000259" key="5">
    <source>
        <dbReference type="PROSITE" id="PS50195"/>
    </source>
</evidence>
<gene>
    <name evidence="7" type="ORF">EMPS_10855</name>
</gene>
<dbReference type="Pfam" id="PF00169">
    <property type="entry name" value="PH"/>
    <property type="match status" value="1"/>
</dbReference>
<dbReference type="InterPro" id="IPR036871">
    <property type="entry name" value="PX_dom_sf"/>
</dbReference>
<dbReference type="PANTHER" id="PTHR23176:SF129">
    <property type="entry name" value="RHO GTPASE ACTIVATING PROTEIN AT 16F, ISOFORM E-RELATED"/>
    <property type="match status" value="1"/>
</dbReference>
<feature type="domain" description="Rho-GAP" evidence="6">
    <location>
        <begin position="1192"/>
        <end position="1381"/>
    </location>
</feature>
<reference evidence="7" key="1">
    <citation type="submission" date="2021-11" db="EMBL/GenBank/DDBJ databases">
        <authorList>
            <person name="Herlambang A."/>
            <person name="Guo Y."/>
            <person name="Takashima Y."/>
            <person name="Nishizawa T."/>
        </authorList>
    </citation>
    <scope>NUCLEOTIDE SEQUENCE</scope>
    <source>
        <strain evidence="7">E1425</strain>
    </source>
</reference>
<dbReference type="InterPro" id="IPR050729">
    <property type="entry name" value="Rho-GAP"/>
</dbReference>
<dbReference type="Gene3D" id="3.30.1520.10">
    <property type="entry name" value="Phox-like domain"/>
    <property type="match status" value="1"/>
</dbReference>
<feature type="compositionally biased region" description="Low complexity" evidence="3">
    <location>
        <begin position="1"/>
        <end position="14"/>
    </location>
</feature>
<comment type="caution">
    <text evidence="7">The sequence shown here is derived from an EMBL/GenBank/DDBJ whole genome shotgun (WGS) entry which is preliminary data.</text>
</comment>
<dbReference type="SUPFAM" id="SSF64268">
    <property type="entry name" value="PX domain"/>
    <property type="match status" value="1"/>
</dbReference>
<evidence type="ECO:0000256" key="2">
    <source>
        <dbReference type="SAM" id="Coils"/>
    </source>
</evidence>
<proteinExistence type="predicted"/>
<feature type="region of interest" description="Disordered" evidence="3">
    <location>
        <begin position="106"/>
        <end position="178"/>
    </location>
</feature>
<dbReference type="PANTHER" id="PTHR23176">
    <property type="entry name" value="RHO/RAC/CDC GTPASE-ACTIVATING PROTEIN"/>
    <property type="match status" value="1"/>
</dbReference>